<name>A0A6J7GC04_9ZZZZ</name>
<dbReference type="EMBL" id="CAEZWR010000212">
    <property type="protein sequence ID" value="CAB4676499.1"/>
    <property type="molecule type" value="Genomic_DNA"/>
</dbReference>
<dbReference type="InterPro" id="IPR020915">
    <property type="entry name" value="UPF0311"/>
</dbReference>
<reference evidence="3" key="1">
    <citation type="submission" date="2020-05" db="EMBL/GenBank/DDBJ databases">
        <authorList>
            <person name="Chiriac C."/>
            <person name="Salcher M."/>
            <person name="Ghai R."/>
            <person name="Kavagutti S V."/>
        </authorList>
    </citation>
    <scope>NUCLEOTIDE SEQUENCE</scope>
</reference>
<dbReference type="Pfam" id="PF11578">
    <property type="entry name" value="DUF3237"/>
    <property type="match status" value="1"/>
</dbReference>
<evidence type="ECO:0000313" key="3">
    <source>
        <dbReference type="EMBL" id="CAB4902100.1"/>
    </source>
</evidence>
<dbReference type="PANTHER" id="PTHR37315">
    <property type="entry name" value="UPF0311 PROTEIN BLR7842"/>
    <property type="match status" value="1"/>
</dbReference>
<dbReference type="Gene3D" id="2.40.160.20">
    <property type="match status" value="1"/>
</dbReference>
<dbReference type="PANTHER" id="PTHR37315:SF1">
    <property type="entry name" value="UPF0311 PROTEIN BLR7842"/>
    <property type="match status" value="1"/>
</dbReference>
<gene>
    <name evidence="1" type="ORF">UFOPK1908_00877</name>
    <name evidence="2" type="ORF">UFOPK2282_01392</name>
    <name evidence="3" type="ORF">UFOPK3576_00529</name>
</gene>
<dbReference type="EMBL" id="CAEZVB010000036">
    <property type="protein sequence ID" value="CAB4622036.1"/>
    <property type="molecule type" value="Genomic_DNA"/>
</dbReference>
<dbReference type="AlphaFoldDB" id="A0A6J7GC04"/>
<dbReference type="EMBL" id="CAFBMO010000014">
    <property type="protein sequence ID" value="CAB4902100.1"/>
    <property type="molecule type" value="Genomic_DNA"/>
</dbReference>
<evidence type="ECO:0000313" key="1">
    <source>
        <dbReference type="EMBL" id="CAB4622036.1"/>
    </source>
</evidence>
<protein>
    <submittedName>
        <fullName evidence="3">Unannotated protein</fullName>
    </submittedName>
</protein>
<evidence type="ECO:0000313" key="2">
    <source>
        <dbReference type="EMBL" id="CAB4676499.1"/>
    </source>
</evidence>
<sequence>MTAALENEWPLEPEFLFEFFMELDPEKRISVDAGNSPKGHRIVGTTSGGWIKGPSINATVLSAVDYPVVRPDDTLGVDMRAVAHTDDGENLYFTYVGFITPWSQVIKARMGEVIDPKSIEWKVSMDFEVGSAKYDWLNRSLIVARGALAPGGFLYRAYKLN</sequence>
<proteinExistence type="predicted"/>
<organism evidence="3">
    <name type="scientific">freshwater metagenome</name>
    <dbReference type="NCBI Taxonomy" id="449393"/>
    <lineage>
        <taxon>unclassified sequences</taxon>
        <taxon>metagenomes</taxon>
        <taxon>ecological metagenomes</taxon>
    </lineage>
</organism>
<accession>A0A6J7GC04</accession>